<comment type="subcellular location">
    <subcellularLocation>
        <location evidence="1">Mitochondrion outer membrane</location>
        <topology evidence="1">Single-pass membrane protein</topology>
    </subcellularLocation>
</comment>
<evidence type="ECO:0000256" key="3">
    <source>
        <dbReference type="ARBA" id="ARBA00022692"/>
    </source>
</evidence>
<keyword evidence="4" id="KW-1000">Mitochondrion outer membrane</keyword>
<protein>
    <submittedName>
        <fullName evidence="8">Uncharacterized protein</fullName>
    </submittedName>
</protein>
<dbReference type="Pfam" id="PF14853">
    <property type="entry name" value="Fis1_TPR_C"/>
    <property type="match status" value="1"/>
</dbReference>
<evidence type="ECO:0000313" key="9">
    <source>
        <dbReference type="Proteomes" id="UP001634007"/>
    </source>
</evidence>
<dbReference type="InterPro" id="IPR016543">
    <property type="entry name" value="Fis1"/>
</dbReference>
<organism evidence="8 9">
    <name type="scientific">Eucalyptus globulus</name>
    <name type="common">Tasmanian blue gum</name>
    <dbReference type="NCBI Taxonomy" id="34317"/>
    <lineage>
        <taxon>Eukaryota</taxon>
        <taxon>Viridiplantae</taxon>
        <taxon>Streptophyta</taxon>
        <taxon>Embryophyta</taxon>
        <taxon>Tracheophyta</taxon>
        <taxon>Spermatophyta</taxon>
        <taxon>Magnoliopsida</taxon>
        <taxon>eudicotyledons</taxon>
        <taxon>Gunneridae</taxon>
        <taxon>Pentapetalae</taxon>
        <taxon>rosids</taxon>
        <taxon>malvids</taxon>
        <taxon>Myrtales</taxon>
        <taxon>Myrtaceae</taxon>
        <taxon>Myrtoideae</taxon>
        <taxon>Eucalypteae</taxon>
        <taxon>Eucalyptus</taxon>
    </lineage>
</organism>
<comment type="caution">
    <text evidence="8">The sequence shown here is derived from an EMBL/GenBank/DDBJ whole genome shotgun (WGS) entry which is preliminary data.</text>
</comment>
<evidence type="ECO:0000256" key="4">
    <source>
        <dbReference type="ARBA" id="ARBA00022787"/>
    </source>
</evidence>
<keyword evidence="5" id="KW-1133">Transmembrane helix</keyword>
<dbReference type="CDD" id="cd12212">
    <property type="entry name" value="Fis1"/>
    <property type="match status" value="1"/>
</dbReference>
<name>A0ABD3LPG3_EUCGL</name>
<dbReference type="AlphaFoldDB" id="A0ABD3LPG3"/>
<dbReference type="Proteomes" id="UP001634007">
    <property type="component" value="Unassembled WGS sequence"/>
</dbReference>
<comment type="similarity">
    <text evidence="2">Belongs to the FIS1 family.</text>
</comment>
<dbReference type="Pfam" id="PF14852">
    <property type="entry name" value="Fis1_TPR_N"/>
    <property type="match status" value="1"/>
</dbReference>
<sequence length="168" mass="19496">MEAKMSQFFGSVSDFFTGADHIPWCDRDVIAGCEREIAEAEKASSDELLSECIMRLSWALVHSRQPEDVQRGIAMLEASVSGTTSPLQLREQLYLLAVGYYRSGDYTKSRDLVERCLRVRLKFFMSDNMIRVLIWDNWHWHRCYCCRIAGRWTCCSSLKEEMIHARSP</sequence>
<dbReference type="SUPFAM" id="SSF48452">
    <property type="entry name" value="TPR-like"/>
    <property type="match status" value="1"/>
</dbReference>
<keyword evidence="3" id="KW-0812">Transmembrane</keyword>
<keyword evidence="9" id="KW-1185">Reference proteome</keyword>
<dbReference type="Gene3D" id="1.25.40.10">
    <property type="entry name" value="Tetratricopeptide repeat domain"/>
    <property type="match status" value="1"/>
</dbReference>
<reference evidence="8 9" key="1">
    <citation type="submission" date="2024-11" db="EMBL/GenBank/DDBJ databases">
        <title>Chromosome-level genome assembly of Eucalyptus globulus Labill. provides insights into its genome evolution.</title>
        <authorList>
            <person name="Li X."/>
        </authorList>
    </citation>
    <scope>NUCLEOTIDE SEQUENCE [LARGE SCALE GENOMIC DNA]</scope>
    <source>
        <strain evidence="8">CL2024</strain>
        <tissue evidence="8">Fresh tender leaves</tissue>
    </source>
</reference>
<dbReference type="InterPro" id="IPR028058">
    <property type="entry name" value="Fis1_TPR_N"/>
</dbReference>
<dbReference type="InterPro" id="IPR011990">
    <property type="entry name" value="TPR-like_helical_dom_sf"/>
</dbReference>
<dbReference type="InterPro" id="IPR033745">
    <property type="entry name" value="Fis1_cytosol"/>
</dbReference>
<dbReference type="GO" id="GO:0005741">
    <property type="term" value="C:mitochondrial outer membrane"/>
    <property type="evidence" value="ECO:0007669"/>
    <property type="project" value="UniProtKB-SubCell"/>
</dbReference>
<evidence type="ECO:0000256" key="2">
    <source>
        <dbReference type="ARBA" id="ARBA00008937"/>
    </source>
</evidence>
<dbReference type="PANTHER" id="PTHR13247">
    <property type="entry name" value="TETRATRICOPEPTIDE REPEAT PROTEIN 11 TPR REPEAT PROTEIN 11"/>
    <property type="match status" value="1"/>
</dbReference>
<keyword evidence="7" id="KW-0472">Membrane</keyword>
<evidence type="ECO:0000313" key="8">
    <source>
        <dbReference type="EMBL" id="KAL3752171.1"/>
    </source>
</evidence>
<gene>
    <name evidence="8" type="ORF">ACJRO7_012915</name>
</gene>
<dbReference type="PANTHER" id="PTHR13247:SF13">
    <property type="entry name" value="MITOCHONDRIAL FISSION 1 PROTEIN B"/>
    <property type="match status" value="1"/>
</dbReference>
<keyword evidence="6" id="KW-0496">Mitochondrion</keyword>
<dbReference type="InterPro" id="IPR028061">
    <property type="entry name" value="Fis1_TPR_C"/>
</dbReference>
<accession>A0ABD3LPG3</accession>
<dbReference type="EMBL" id="JBJKBG010000002">
    <property type="protein sequence ID" value="KAL3752171.1"/>
    <property type="molecule type" value="Genomic_DNA"/>
</dbReference>
<evidence type="ECO:0000256" key="6">
    <source>
        <dbReference type="ARBA" id="ARBA00023128"/>
    </source>
</evidence>
<proteinExistence type="inferred from homology"/>
<evidence type="ECO:0000256" key="7">
    <source>
        <dbReference type="ARBA" id="ARBA00023136"/>
    </source>
</evidence>
<evidence type="ECO:0000256" key="1">
    <source>
        <dbReference type="ARBA" id="ARBA00004572"/>
    </source>
</evidence>
<evidence type="ECO:0000256" key="5">
    <source>
        <dbReference type="ARBA" id="ARBA00022989"/>
    </source>
</evidence>